<accession>A0A3N1NW58</accession>
<evidence type="ECO:0000256" key="1">
    <source>
        <dbReference type="SAM" id="Phobius"/>
    </source>
</evidence>
<keyword evidence="1" id="KW-1133">Transmembrane helix</keyword>
<gene>
    <name evidence="2" type="ORF">EDC38_0673</name>
</gene>
<comment type="caution">
    <text evidence="2">The sequence shown here is derived from an EMBL/GenBank/DDBJ whole genome shotgun (WGS) entry which is preliminary data.</text>
</comment>
<keyword evidence="1" id="KW-0472">Membrane</keyword>
<sequence>MCYSLCYVEFNNKEENAMRINRLSKAIASGLCVGLILQTTACGTVLYPERKGQTGGQLDPAVVALNAVGLLFFFVPGVIAFAVDFSNGTIYLPGGSAQLTDEQMERITRADGQVDQEALELLVKEELGMDVDLQASGVEVRSMQSAEQVQALIQSRQPTTLAAL</sequence>
<dbReference type="EMBL" id="RJUK01000001">
    <property type="protein sequence ID" value="ROQ20079.1"/>
    <property type="molecule type" value="Genomic_DNA"/>
</dbReference>
<evidence type="ECO:0000313" key="3">
    <source>
        <dbReference type="Proteomes" id="UP000273643"/>
    </source>
</evidence>
<proteinExistence type="predicted"/>
<dbReference type="Proteomes" id="UP000273643">
    <property type="component" value="Unassembled WGS sequence"/>
</dbReference>
<keyword evidence="3" id="KW-1185">Reference proteome</keyword>
<keyword evidence="1" id="KW-0812">Transmembrane</keyword>
<feature type="transmembrane region" description="Helical" evidence="1">
    <location>
        <begin position="60"/>
        <end position="83"/>
    </location>
</feature>
<dbReference type="AlphaFoldDB" id="A0A3N1NW58"/>
<reference evidence="2 3" key="1">
    <citation type="submission" date="2018-11" db="EMBL/GenBank/DDBJ databases">
        <title>Genomic Encyclopedia of Type Strains, Phase IV (KMG-IV): sequencing the most valuable type-strain genomes for metagenomic binning, comparative biology and taxonomic classification.</title>
        <authorList>
            <person name="Goeker M."/>
        </authorList>
    </citation>
    <scope>NUCLEOTIDE SEQUENCE [LARGE SCALE GENOMIC DNA]</scope>
    <source>
        <strain evidence="2 3">DSM 16974</strain>
    </source>
</reference>
<feature type="transmembrane region" description="Helical" evidence="1">
    <location>
        <begin position="26"/>
        <end position="48"/>
    </location>
</feature>
<evidence type="ECO:0000313" key="2">
    <source>
        <dbReference type="EMBL" id="ROQ20079.1"/>
    </source>
</evidence>
<protein>
    <submittedName>
        <fullName evidence="2">Uncharacterized protein</fullName>
    </submittedName>
</protein>
<organism evidence="2 3">
    <name type="scientific">Marinimicrobium koreense</name>
    <dbReference type="NCBI Taxonomy" id="306545"/>
    <lineage>
        <taxon>Bacteria</taxon>
        <taxon>Pseudomonadati</taxon>
        <taxon>Pseudomonadota</taxon>
        <taxon>Gammaproteobacteria</taxon>
        <taxon>Cellvibrionales</taxon>
        <taxon>Cellvibrionaceae</taxon>
        <taxon>Marinimicrobium</taxon>
    </lineage>
</organism>
<name>A0A3N1NW58_9GAMM</name>